<keyword evidence="2" id="KW-1185">Reference proteome</keyword>
<dbReference type="KEGG" id="thel:IG193_08670"/>
<gene>
    <name evidence="1" type="ORF">IG193_08670</name>
</gene>
<dbReference type="Proteomes" id="UP000594121">
    <property type="component" value="Chromosome"/>
</dbReference>
<accession>A0A7L9FIT3</accession>
<dbReference type="GeneID" id="59149964"/>
<sequence>MTGPEDLLNRAVQAASQASRERVEKSQVEGLLSFLNERNDVNELLFYIMRQSARGSIGRNTARLLVEHIRGIKGDVESVRRYLGYFKWAYEVVEKNRITSPLDNFNKLVDAFLKR</sequence>
<dbReference type="AlphaFoldDB" id="A0A7L9FIT3"/>
<protein>
    <submittedName>
        <fullName evidence="1">Uncharacterized protein</fullName>
    </submittedName>
</protein>
<name>A0A7L9FIT3_9CREN</name>
<dbReference type="RefSeq" id="WP_192818778.1">
    <property type="nucleotide sequence ID" value="NZ_CP062310.1"/>
</dbReference>
<dbReference type="EMBL" id="CP062310">
    <property type="protein sequence ID" value="QOJ78806.1"/>
    <property type="molecule type" value="Genomic_DNA"/>
</dbReference>
<dbReference type="InParanoid" id="A0A7L9FIT3"/>
<organism evidence="1 2">
    <name type="scientific">Infirmifilum lucidum</name>
    <dbReference type="NCBI Taxonomy" id="2776706"/>
    <lineage>
        <taxon>Archaea</taxon>
        <taxon>Thermoproteota</taxon>
        <taxon>Thermoprotei</taxon>
        <taxon>Thermofilales</taxon>
        <taxon>Thermofilaceae</taxon>
        <taxon>Infirmifilum</taxon>
    </lineage>
</organism>
<reference evidence="1 2" key="1">
    <citation type="submission" date="2020-10" db="EMBL/GenBank/DDBJ databases">
        <title>Thermofilum lucidum 3507LT sp. nov. a novel member of Thermofilaceae family isolated from Chile hot spring, and proposal of description order Thermofilales.</title>
        <authorList>
            <person name="Zayulina K.S."/>
            <person name="Elcheninov A.G."/>
            <person name="Toshchakov S.V."/>
            <person name="Kublanov I.V."/>
        </authorList>
    </citation>
    <scope>NUCLEOTIDE SEQUENCE [LARGE SCALE GENOMIC DNA]</scope>
    <source>
        <strain evidence="1 2">3507LT</strain>
    </source>
</reference>
<evidence type="ECO:0000313" key="1">
    <source>
        <dbReference type="EMBL" id="QOJ78806.1"/>
    </source>
</evidence>
<proteinExistence type="predicted"/>
<evidence type="ECO:0000313" key="2">
    <source>
        <dbReference type="Proteomes" id="UP000594121"/>
    </source>
</evidence>